<evidence type="ECO:0000256" key="1">
    <source>
        <dbReference type="SAM" id="Phobius"/>
    </source>
</evidence>
<reference evidence="3 4" key="1">
    <citation type="submission" date="2023-12" db="EMBL/GenBank/DDBJ databases">
        <title>Friends and Foes: Symbiotic and Algicidal bacterial influence on Karenia brevis blooms.</title>
        <authorList>
            <person name="Fei C."/>
            <person name="Mohamed A.R."/>
            <person name="Booker A."/>
            <person name="Arshad M."/>
            <person name="Klass S."/>
            <person name="Ahn S."/>
            <person name="Gilbert P.M."/>
            <person name="Heil C.A."/>
            <person name="Martinez J.M."/>
            <person name="Amin S.A."/>
        </authorList>
    </citation>
    <scope>NUCLEOTIDE SEQUENCE [LARGE SCALE GENOMIC DNA]</scope>
    <source>
        <strain evidence="3 4">CE15</strain>
    </source>
</reference>
<dbReference type="InterPro" id="IPR003675">
    <property type="entry name" value="Rce1/LyrA-like_dom"/>
</dbReference>
<keyword evidence="1" id="KW-0812">Transmembrane</keyword>
<organism evidence="3 4">
    <name type="scientific">Pseudoalteromonas spongiae</name>
    <dbReference type="NCBI Taxonomy" id="298657"/>
    <lineage>
        <taxon>Bacteria</taxon>
        <taxon>Pseudomonadati</taxon>
        <taxon>Pseudomonadota</taxon>
        <taxon>Gammaproteobacteria</taxon>
        <taxon>Alteromonadales</taxon>
        <taxon>Pseudoalteromonadaceae</taxon>
        <taxon>Pseudoalteromonas</taxon>
    </lineage>
</organism>
<evidence type="ECO:0000313" key="3">
    <source>
        <dbReference type="EMBL" id="MEI4550347.1"/>
    </source>
</evidence>
<feature type="transmembrane region" description="Helical" evidence="1">
    <location>
        <begin position="196"/>
        <end position="218"/>
    </location>
</feature>
<feature type="transmembrane region" description="Helical" evidence="1">
    <location>
        <begin position="42"/>
        <end position="61"/>
    </location>
</feature>
<keyword evidence="4" id="KW-1185">Reference proteome</keyword>
<protein>
    <submittedName>
        <fullName evidence="3">Type II CAAX endopeptidase family protein</fullName>
    </submittedName>
</protein>
<name>A0ABU8EWE5_9GAMM</name>
<feature type="transmembrane region" description="Helical" evidence="1">
    <location>
        <begin position="17"/>
        <end position="36"/>
    </location>
</feature>
<keyword evidence="1" id="KW-1133">Transmembrane helix</keyword>
<feature type="transmembrane region" description="Helical" evidence="1">
    <location>
        <begin position="82"/>
        <end position="101"/>
    </location>
</feature>
<comment type="caution">
    <text evidence="3">The sequence shown here is derived from an EMBL/GenBank/DDBJ whole genome shotgun (WGS) entry which is preliminary data.</text>
</comment>
<feature type="transmembrane region" description="Helical" evidence="1">
    <location>
        <begin position="157"/>
        <end position="190"/>
    </location>
</feature>
<dbReference type="Proteomes" id="UP001382455">
    <property type="component" value="Unassembled WGS sequence"/>
</dbReference>
<sequence length="227" mass="26972">MKLDPTRWAPKHYYKRILICEFVFLFFCLPVFLYFVRDVIAPYLLLFLVSVVGWCVLLLLSDPRFKRFRLWNPVQLKLSLDRVVATFLVAALLMMIASWYFTPQWFFTLPTQQTKWWFLLLILYPIFSAWPQEVIFRTFMFHRYKRVFKSKQLRAYLSATSFALAHLLFANWIAVVGAFIAGLVFSFTYIHSRSTLLVAVEHSLWGCWLFTAGLGMYFDSTMRLYGE</sequence>
<dbReference type="EMBL" id="JBAWKS010000001">
    <property type="protein sequence ID" value="MEI4550347.1"/>
    <property type="molecule type" value="Genomic_DNA"/>
</dbReference>
<accession>A0ABU8EWE5</accession>
<evidence type="ECO:0000313" key="4">
    <source>
        <dbReference type="Proteomes" id="UP001382455"/>
    </source>
</evidence>
<feature type="transmembrane region" description="Helical" evidence="1">
    <location>
        <begin position="116"/>
        <end position="136"/>
    </location>
</feature>
<keyword evidence="1" id="KW-0472">Membrane</keyword>
<gene>
    <name evidence="3" type="ORF">WAE96_11790</name>
</gene>
<evidence type="ECO:0000259" key="2">
    <source>
        <dbReference type="Pfam" id="PF02517"/>
    </source>
</evidence>
<dbReference type="RefSeq" id="WP_054980534.1">
    <property type="nucleotide sequence ID" value="NZ_CP023398.1"/>
</dbReference>
<feature type="domain" description="CAAX prenyl protease 2/Lysostaphin resistance protein A-like" evidence="2">
    <location>
        <begin position="115"/>
        <end position="205"/>
    </location>
</feature>
<dbReference type="Pfam" id="PF02517">
    <property type="entry name" value="Rce1-like"/>
    <property type="match status" value="1"/>
</dbReference>
<proteinExistence type="predicted"/>